<dbReference type="AlphaFoldDB" id="A0AAV9X553"/>
<proteinExistence type="predicted"/>
<keyword evidence="3" id="KW-1185">Reference proteome</keyword>
<evidence type="ECO:0000313" key="2">
    <source>
        <dbReference type="EMBL" id="KAK6535363.1"/>
    </source>
</evidence>
<protein>
    <recommendedName>
        <fullName evidence="4">NAD(P)-binding protein</fullName>
    </recommendedName>
</protein>
<dbReference type="PANTHER" id="PTHR47534:SF3">
    <property type="entry name" value="ALCOHOL DEHYDROGENASE-LIKE C-TERMINAL DOMAIN-CONTAINING PROTEIN"/>
    <property type="match status" value="1"/>
</dbReference>
<keyword evidence="1" id="KW-0560">Oxidoreductase</keyword>
<evidence type="ECO:0000313" key="3">
    <source>
        <dbReference type="Proteomes" id="UP001365542"/>
    </source>
</evidence>
<gene>
    <name evidence="2" type="ORF">TWF694_001824</name>
</gene>
<dbReference type="Gene3D" id="3.40.50.720">
    <property type="entry name" value="NAD(P)-binding Rossmann-like Domain"/>
    <property type="match status" value="1"/>
</dbReference>
<dbReference type="InterPro" id="IPR052228">
    <property type="entry name" value="Sec_Metab_Biosynth_Oxidored"/>
</dbReference>
<dbReference type="Pfam" id="PF00106">
    <property type="entry name" value="adh_short"/>
    <property type="match status" value="1"/>
</dbReference>
<dbReference type="EMBL" id="JAVHJO010000010">
    <property type="protein sequence ID" value="KAK6535363.1"/>
    <property type="molecule type" value="Genomic_DNA"/>
</dbReference>
<dbReference type="InterPro" id="IPR002347">
    <property type="entry name" value="SDR_fam"/>
</dbReference>
<dbReference type="Proteomes" id="UP001365542">
    <property type="component" value="Unassembled WGS sequence"/>
</dbReference>
<dbReference type="PANTHER" id="PTHR47534">
    <property type="entry name" value="YALI0E05731P"/>
    <property type="match status" value="1"/>
</dbReference>
<sequence>MVSYKQVLASNALINDATVPSVAVFVGGTSGIGNLTIKALVATGASVRIYLVGRSSAKERTLAFIEAQRNINAKAEIIWIEGDVSLLAESKRVCELIKSKEPRIDLLFMSTGYTPFGPRNETAEGHEVTLILAYYTRILFILKLLPNLNAAEAPRIVTVLAGGHESVNVDLDDMELKKEGNFGPMKVFNQNLPMTTMTMEKIAEDNAHITLIHSAPGWVDTGNVRKGMPPPNTILAWLIWLILEPLIHMFSFSDQESGQRYLFQATSAAFGGRGVSWNGKVGANSWGKTEDGLFIVGSKCDTISNGKVYSVLREKAKEKIWDYTMEVLKPYL</sequence>
<evidence type="ECO:0008006" key="4">
    <source>
        <dbReference type="Google" id="ProtNLM"/>
    </source>
</evidence>
<dbReference type="InterPro" id="IPR036291">
    <property type="entry name" value="NAD(P)-bd_dom_sf"/>
</dbReference>
<dbReference type="GO" id="GO:0016491">
    <property type="term" value="F:oxidoreductase activity"/>
    <property type="evidence" value="ECO:0007669"/>
    <property type="project" value="UniProtKB-KW"/>
</dbReference>
<organism evidence="2 3">
    <name type="scientific">Orbilia ellipsospora</name>
    <dbReference type="NCBI Taxonomy" id="2528407"/>
    <lineage>
        <taxon>Eukaryota</taxon>
        <taxon>Fungi</taxon>
        <taxon>Dikarya</taxon>
        <taxon>Ascomycota</taxon>
        <taxon>Pezizomycotina</taxon>
        <taxon>Orbiliomycetes</taxon>
        <taxon>Orbiliales</taxon>
        <taxon>Orbiliaceae</taxon>
        <taxon>Orbilia</taxon>
    </lineage>
</organism>
<dbReference type="SUPFAM" id="SSF51735">
    <property type="entry name" value="NAD(P)-binding Rossmann-fold domains"/>
    <property type="match status" value="1"/>
</dbReference>
<comment type="caution">
    <text evidence="2">The sequence shown here is derived from an EMBL/GenBank/DDBJ whole genome shotgun (WGS) entry which is preliminary data.</text>
</comment>
<evidence type="ECO:0000256" key="1">
    <source>
        <dbReference type="ARBA" id="ARBA00023002"/>
    </source>
</evidence>
<reference evidence="2 3" key="1">
    <citation type="submission" date="2019-10" db="EMBL/GenBank/DDBJ databases">
        <authorList>
            <person name="Palmer J.M."/>
        </authorList>
    </citation>
    <scope>NUCLEOTIDE SEQUENCE [LARGE SCALE GENOMIC DNA]</scope>
    <source>
        <strain evidence="2 3">TWF694</strain>
    </source>
</reference>
<name>A0AAV9X553_9PEZI</name>
<accession>A0AAV9X553</accession>